<feature type="signal peptide" evidence="1">
    <location>
        <begin position="1"/>
        <end position="20"/>
    </location>
</feature>
<dbReference type="KEGG" id="aoz:HUE56_04560"/>
<dbReference type="Proteomes" id="UP000509702">
    <property type="component" value="Plasmid unnamed3"/>
</dbReference>
<proteinExistence type="predicted"/>
<evidence type="ECO:0000313" key="3">
    <source>
        <dbReference type="Proteomes" id="UP000509702"/>
    </source>
</evidence>
<keyword evidence="2" id="KW-0614">Plasmid</keyword>
<feature type="chain" id="PRO_5028939249" evidence="1">
    <location>
        <begin position="21"/>
        <end position="105"/>
    </location>
</feature>
<dbReference type="RefSeq" id="WP_149201732.1">
    <property type="nucleotide sequence ID" value="NZ_BSOV01000012.1"/>
</dbReference>
<evidence type="ECO:0000256" key="1">
    <source>
        <dbReference type="SAM" id="SignalP"/>
    </source>
</evidence>
<gene>
    <name evidence="2" type="ORF">HUE56_04560</name>
</gene>
<sequence length="105" mass="10775">MLRYPAVSLIALLMASPAVADTSVPFGTTVTPGIVVAMSSGTAEALAAWKADPTGCLSSSRFHPNGGVVKLDFVLTSGANAGLPLFQQCHNGTWGEPFTTAELPN</sequence>
<dbReference type="EMBL" id="CP054617">
    <property type="protein sequence ID" value="QKS49811.1"/>
    <property type="molecule type" value="Genomic_DNA"/>
</dbReference>
<name>A0A6N1ADN1_9PROT</name>
<organism evidence="2 3">
    <name type="scientific">Azospirillum oryzae</name>
    <dbReference type="NCBI Taxonomy" id="286727"/>
    <lineage>
        <taxon>Bacteria</taxon>
        <taxon>Pseudomonadati</taxon>
        <taxon>Pseudomonadota</taxon>
        <taxon>Alphaproteobacteria</taxon>
        <taxon>Rhodospirillales</taxon>
        <taxon>Azospirillaceae</taxon>
        <taxon>Azospirillum</taxon>
    </lineage>
</organism>
<geneLocation type="plasmid" evidence="2 3">
    <name>unnamed3</name>
</geneLocation>
<evidence type="ECO:0000313" key="2">
    <source>
        <dbReference type="EMBL" id="QKS49811.1"/>
    </source>
</evidence>
<dbReference type="AlphaFoldDB" id="A0A6N1ADN1"/>
<accession>A0A6N1ADN1</accession>
<protein>
    <submittedName>
        <fullName evidence="2">Uncharacterized protein</fullName>
    </submittedName>
</protein>
<keyword evidence="1" id="KW-0732">Signal</keyword>
<keyword evidence="3" id="KW-1185">Reference proteome</keyword>
<reference evidence="2 3" key="1">
    <citation type="submission" date="2020-06" db="EMBL/GenBank/DDBJ databases">
        <title>Complete genome of Azosprillum oryzae KACC14407.</title>
        <authorList>
            <person name="Kim M."/>
            <person name="Park Y.-J."/>
            <person name="Shin J.-H."/>
        </authorList>
    </citation>
    <scope>NUCLEOTIDE SEQUENCE [LARGE SCALE GENOMIC DNA]</scope>
    <source>
        <strain evidence="2 3">KACC 14407</strain>
        <plasmid evidence="2 3">unnamed3</plasmid>
    </source>
</reference>